<comment type="function">
    <text evidence="9">Indirectly acts as a regulator of heme synthesis in erythroid tissues: regulates heme synthesis by modulating the mitochondrial pH and redox potential, allowing fech to efficiently catalyze the incorporation of iron into protoporphyrin IX to produce heme.</text>
</comment>
<dbReference type="PANTHER" id="PTHR48417:SF1">
    <property type="entry name" value="ATP SYNTHASE F1 SUBUNIT EPSILON"/>
    <property type="match status" value="1"/>
</dbReference>
<organism evidence="10">
    <name type="scientific">Balaenoptera musculus</name>
    <name type="common">Blue whale</name>
    <dbReference type="NCBI Taxonomy" id="9771"/>
    <lineage>
        <taxon>Eukaryota</taxon>
        <taxon>Metazoa</taxon>
        <taxon>Chordata</taxon>
        <taxon>Craniata</taxon>
        <taxon>Vertebrata</taxon>
        <taxon>Euteleostomi</taxon>
        <taxon>Mammalia</taxon>
        <taxon>Eutheria</taxon>
        <taxon>Laurasiatheria</taxon>
        <taxon>Artiodactyla</taxon>
        <taxon>Whippomorpha</taxon>
        <taxon>Cetacea</taxon>
        <taxon>Mysticeti</taxon>
        <taxon>Balaenopteridae</taxon>
        <taxon>Balaenoptera</taxon>
    </lineage>
</organism>
<comment type="similarity">
    <text evidence="2 9">Belongs to the ATPase inhibitor family.</text>
</comment>
<evidence type="ECO:0000256" key="6">
    <source>
        <dbReference type="ARBA" id="ARBA00023128"/>
    </source>
</evidence>
<dbReference type="Ensembl" id="ENSBMST00010000668.1">
    <property type="protein sequence ID" value="ENSBMSP00010000607.1"/>
    <property type="gene ID" value="ENSBMSG00010000494.1"/>
</dbReference>
<comment type="domain">
    <text evidence="9">Forms an alpha-helical dimer with monomers associated via an antiparallel alpha-helical coiled coil, leaving each N-terminal inhibitory region accessible for interaction with an F1 catalytic domain. The inhibitory N-terminal region binds the alpha(ADP-bound)-beta(ADP-bound) (ATP5F1A-ATP5F1B) interface of F1-ATPase, and also contact the central gamma subunit (ATP5F1C). This dimeric state is favored by pH values below 7.0, and at higher values the dimers associate to form inactive homotetramer, where the inhibitory region is occluded, masking its inhibitory activity.</text>
</comment>
<comment type="function">
    <text evidence="8">Endogenous F(1)F(o)-ATPase inhibitor limiting ATP depletion when the mitochondrial membrane potential falls below a threshold and the F(1)F(o)-ATP synthase starts hydrolyzing ATP to pump protons out of the mitochondrial matrix. Required to avoid the consumption of cellular ATP when the F(1)F(o)-ATP synthase enzyme acts as an ATP hydrolase. Indirectly acts as a regulator of heme synthesis in erythroid tissues: regulates heme synthesis by modulating the mitochondrial pH and redox potential, allowing FECH to efficiently catalyze the incorporation of iron into protoporphyrin IX to produce heme.</text>
</comment>
<evidence type="ECO:0000256" key="2">
    <source>
        <dbReference type="ARBA" id="ARBA00010901"/>
    </source>
</evidence>
<evidence type="ECO:0000256" key="3">
    <source>
        <dbReference type="ARBA" id="ARBA00019626"/>
    </source>
</evidence>
<name>A0A8C0C4D0_BALMU</name>
<evidence type="ECO:0000256" key="1">
    <source>
        <dbReference type="ARBA" id="ARBA00004173"/>
    </source>
</evidence>
<sequence>MAATALAARTRFGVWSVWAMQGRGFGSESADNLGSSAGAVRDAGGAFGKKEQAEEERYFRITTMAPAVPERQGAALRDHLIGLLHCTVMENRGPYVAEPTFESSLLET</sequence>
<evidence type="ECO:0000256" key="8">
    <source>
        <dbReference type="ARBA" id="ARBA00046200"/>
    </source>
</evidence>
<evidence type="ECO:0000256" key="7">
    <source>
        <dbReference type="ARBA" id="ARBA00026043"/>
    </source>
</evidence>
<dbReference type="Gene3D" id="1.20.5.500">
    <property type="entry name" value="Single helix bin"/>
    <property type="match status" value="1"/>
</dbReference>
<evidence type="ECO:0000256" key="5">
    <source>
        <dbReference type="ARBA" id="ARBA00023054"/>
    </source>
</evidence>
<dbReference type="PANTHER" id="PTHR48417">
    <property type="entry name" value="ATP SYNTHASE F1 SUBUNIT EPSILON"/>
    <property type="match status" value="1"/>
</dbReference>
<dbReference type="Pfam" id="PF04568">
    <property type="entry name" value="IATP"/>
    <property type="match status" value="1"/>
</dbReference>
<keyword evidence="4" id="KW-0809">Transit peptide</keyword>
<protein>
    <recommendedName>
        <fullName evidence="3 9">ATPase inhibitor, mitochondrial</fullName>
    </recommendedName>
    <alternativeName>
        <fullName evidence="9">ATP synthase F1 subunit epsilon</fullName>
    </alternativeName>
</protein>
<dbReference type="GO" id="GO:0042030">
    <property type="term" value="F:ATPase inhibitor activity"/>
    <property type="evidence" value="ECO:0007669"/>
    <property type="project" value="UniProtKB-UniRule"/>
</dbReference>
<reference evidence="10" key="1">
    <citation type="submission" date="2023-09" db="UniProtKB">
        <authorList>
            <consortium name="Ensembl"/>
        </authorList>
    </citation>
    <scope>IDENTIFICATION</scope>
</reference>
<keyword evidence="5" id="KW-0175">Coiled coil</keyword>
<dbReference type="InterPro" id="IPR007648">
    <property type="entry name" value="ATPase_inhibitor_mt"/>
</dbReference>
<proteinExistence type="inferred from homology"/>
<accession>A0A8C0C4D0</accession>
<comment type="subunit">
    <text evidence="7 9">Homodimer; represents the active form and is present at a pH value below 6.5. Homotetramer; represents the inactive form and is present at a pH value above 7.0.</text>
</comment>
<dbReference type="GO" id="GO:0005739">
    <property type="term" value="C:mitochondrion"/>
    <property type="evidence" value="ECO:0007669"/>
    <property type="project" value="UniProtKB-SubCell"/>
</dbReference>
<evidence type="ECO:0000313" key="10">
    <source>
        <dbReference type="Ensembl" id="ENSBMSP00010000607.1"/>
    </source>
</evidence>
<keyword evidence="6 9" id="KW-0496">Mitochondrion</keyword>
<evidence type="ECO:0000256" key="9">
    <source>
        <dbReference type="RuleBase" id="RU368087"/>
    </source>
</evidence>
<comment type="subcellular location">
    <subcellularLocation>
        <location evidence="1 9">Mitochondrion</location>
    </subcellularLocation>
</comment>
<dbReference type="AlphaFoldDB" id="A0A8C0C4D0"/>
<evidence type="ECO:0000256" key="4">
    <source>
        <dbReference type="ARBA" id="ARBA00022946"/>
    </source>
</evidence>
<dbReference type="GeneTree" id="ENSGT01140000282969"/>
<dbReference type="SUPFAM" id="SSF64602">
    <property type="entry name" value="F1 ATPase inhibitor, IF1, C-terminal domain"/>
    <property type="match status" value="1"/>
</dbReference>